<organism evidence="2 3">
    <name type="scientific">Staphylothermus hellenicus (strain DSM 12710 / JCM 10830 / BK20S6-10-b1 / P8)</name>
    <dbReference type="NCBI Taxonomy" id="591019"/>
    <lineage>
        <taxon>Archaea</taxon>
        <taxon>Thermoproteota</taxon>
        <taxon>Thermoprotei</taxon>
        <taxon>Desulfurococcales</taxon>
        <taxon>Desulfurococcaceae</taxon>
        <taxon>Staphylothermus</taxon>
    </lineage>
</organism>
<feature type="domain" description="HEPN" evidence="1">
    <location>
        <begin position="11"/>
        <end position="131"/>
    </location>
</feature>
<sequence>MSHRDEVDLLRSRSLKMLHYAREAVERGDYDLAVFFAEQAAQLYSKSVILELTGEVPRTNSIRQLLYMIGDLVSDRQRMRIIEFVRQYRSLLAGLEDAYIASRYLYRRYGRDEALDLVRIAEMVIKVVKDLKVTG</sequence>
<gene>
    <name evidence="2" type="ordered locus">Shell_0912</name>
</gene>
<reference evidence="2 3" key="2">
    <citation type="journal article" date="2011" name="Stand. Genomic Sci.">
        <title>Complete genome sequence of Staphylothermus hellenicus P8.</title>
        <authorList>
            <person name="Anderson I."/>
            <person name="Wirth R."/>
            <person name="Lucas S."/>
            <person name="Copeland A."/>
            <person name="Lapidus A."/>
            <person name="Cheng J.F."/>
            <person name="Goodwin L."/>
            <person name="Pitluck S."/>
            <person name="Davenport K."/>
            <person name="Detter J.C."/>
            <person name="Han C."/>
            <person name="Tapia R."/>
            <person name="Land M."/>
            <person name="Hauser L."/>
            <person name="Pati A."/>
            <person name="Mikhailova N."/>
            <person name="Woyke T."/>
            <person name="Klenk H.P."/>
            <person name="Kyrpides N."/>
            <person name="Ivanova N."/>
        </authorList>
    </citation>
    <scope>NUCLEOTIDE SEQUENCE [LARGE SCALE GENOMIC DNA]</scope>
    <source>
        <strain evidence="3">DSM 12710 / JCM 10830 / BK20S6-10-b1 / P8</strain>
    </source>
</reference>
<dbReference type="Gene3D" id="1.20.120.330">
    <property type="entry name" value="Nucleotidyltransferases domain 2"/>
    <property type="match status" value="1"/>
</dbReference>
<dbReference type="OrthoDB" id="101044at2157"/>
<dbReference type="AlphaFoldDB" id="D7D8C4"/>
<dbReference type="HOGENOM" id="CLU_123170_1_1_2"/>
<dbReference type="KEGG" id="shc:Shell_0912"/>
<evidence type="ECO:0000313" key="2">
    <source>
        <dbReference type="EMBL" id="ADI32020.1"/>
    </source>
</evidence>
<dbReference type="EMBL" id="CP002051">
    <property type="protein sequence ID" value="ADI32020.1"/>
    <property type="molecule type" value="Genomic_DNA"/>
</dbReference>
<accession>D7D8C4</accession>
<dbReference type="Pfam" id="PF05168">
    <property type="entry name" value="HEPN"/>
    <property type="match status" value="1"/>
</dbReference>
<evidence type="ECO:0000313" key="3">
    <source>
        <dbReference type="Proteomes" id="UP000002573"/>
    </source>
</evidence>
<dbReference type="GeneID" id="9234201"/>
<dbReference type="PROSITE" id="PS50910">
    <property type="entry name" value="HEPN"/>
    <property type="match status" value="1"/>
</dbReference>
<reference evidence="3" key="1">
    <citation type="submission" date="2010-05" db="EMBL/GenBank/DDBJ databases">
        <title>Complete sequence of Staphylothermus hellenicus DSM 12710.</title>
        <authorList>
            <consortium name="US DOE Joint Genome Institute"/>
            <person name="Lucas S."/>
            <person name="Copeland A."/>
            <person name="Lapidus A."/>
            <person name="Cheng J.-F."/>
            <person name="Bruce D."/>
            <person name="Goodwin L."/>
            <person name="Pitluck S."/>
            <person name="Davenport K."/>
            <person name="Detter J.C."/>
            <person name="Han C."/>
            <person name="Tapia R."/>
            <person name="Larimer F."/>
            <person name="Land M."/>
            <person name="Hauser L."/>
            <person name="Kyrpides N."/>
            <person name="Mikhailova N."/>
            <person name="Anderson I.J."/>
            <person name="Woyke T."/>
        </authorList>
    </citation>
    <scope>NUCLEOTIDE SEQUENCE [LARGE SCALE GENOMIC DNA]</scope>
    <source>
        <strain evidence="3">DSM 12710 / JCM 10830 / BK20S6-10-b1 / P8</strain>
    </source>
</reference>
<dbReference type="InterPro" id="IPR007842">
    <property type="entry name" value="HEPN_dom"/>
</dbReference>
<keyword evidence="3" id="KW-1185">Reference proteome</keyword>
<protein>
    <submittedName>
        <fullName evidence="2">HEPN domain protein</fullName>
    </submittedName>
</protein>
<proteinExistence type="predicted"/>
<dbReference type="RefSeq" id="WP_013143218.1">
    <property type="nucleotide sequence ID" value="NC_014205.1"/>
</dbReference>
<dbReference type="SMART" id="SM00748">
    <property type="entry name" value="HEPN"/>
    <property type="match status" value="1"/>
</dbReference>
<name>D7D8C4_STAHD</name>
<dbReference type="SUPFAM" id="SSF81593">
    <property type="entry name" value="Nucleotidyltransferase substrate binding subunit/domain"/>
    <property type="match status" value="1"/>
</dbReference>
<evidence type="ECO:0000259" key="1">
    <source>
        <dbReference type="PROSITE" id="PS50910"/>
    </source>
</evidence>
<dbReference type="eggNOG" id="arCOG01191">
    <property type="taxonomic scope" value="Archaea"/>
</dbReference>
<dbReference type="Proteomes" id="UP000002573">
    <property type="component" value="Chromosome"/>
</dbReference>